<evidence type="ECO:0000256" key="3">
    <source>
        <dbReference type="ARBA" id="ARBA00022989"/>
    </source>
</evidence>
<sequence length="185" mass="21600">MIIAIVFYVLLAAWLMEWVVFKETATIGKGGKRKTFYIRVLLGVMFLCAVVSSFMIAKVSGKTYLAVKVTGLLILALGLFLRYWTYRFTKPHFTRTIIPLENRPLYSNGPYRFTRHPFHTGFFLNSLGGCLFISGHWLAVLVTFIFVGTALHYRMAMEESLYSEKYGDIYVYWCRHRFRLLPFLY</sequence>
<dbReference type="InterPro" id="IPR052527">
    <property type="entry name" value="Metal_cation-efflux_comp"/>
</dbReference>
<keyword evidence="6" id="KW-0808">Transferase</keyword>
<evidence type="ECO:0000256" key="5">
    <source>
        <dbReference type="SAM" id="Phobius"/>
    </source>
</evidence>
<keyword evidence="6" id="KW-0489">Methyltransferase</keyword>
<name>A0A1H3UR75_9BACI</name>
<keyword evidence="3 5" id="KW-1133">Transmembrane helix</keyword>
<reference evidence="7" key="1">
    <citation type="submission" date="2016-10" db="EMBL/GenBank/DDBJ databases">
        <authorList>
            <person name="Varghese N."/>
            <person name="Submissions S."/>
        </authorList>
    </citation>
    <scope>NUCLEOTIDE SEQUENCE [LARGE SCALE GENOMIC DNA]</scope>
    <source>
        <strain evidence="7">SP</strain>
    </source>
</reference>
<keyword evidence="2 5" id="KW-0812">Transmembrane</keyword>
<accession>A0A1H3UR75</accession>
<dbReference type="OrthoDB" id="5471300at2"/>
<evidence type="ECO:0000256" key="1">
    <source>
        <dbReference type="ARBA" id="ARBA00004141"/>
    </source>
</evidence>
<comment type="subcellular location">
    <subcellularLocation>
        <location evidence="1">Membrane</location>
        <topology evidence="1">Multi-pass membrane protein</topology>
    </subcellularLocation>
</comment>
<evidence type="ECO:0000313" key="7">
    <source>
        <dbReference type="Proteomes" id="UP000198935"/>
    </source>
</evidence>
<dbReference type="InterPro" id="IPR007269">
    <property type="entry name" value="ICMT_MeTrfase"/>
</dbReference>
<keyword evidence="4 5" id="KW-0472">Membrane</keyword>
<keyword evidence="7" id="KW-1185">Reference proteome</keyword>
<dbReference type="Gene3D" id="1.20.120.1630">
    <property type="match status" value="1"/>
</dbReference>
<evidence type="ECO:0000256" key="4">
    <source>
        <dbReference type="ARBA" id="ARBA00023136"/>
    </source>
</evidence>
<dbReference type="PANTHER" id="PTHR43847:SF1">
    <property type="entry name" value="BLL3993 PROTEIN"/>
    <property type="match status" value="1"/>
</dbReference>
<protein>
    <submittedName>
        <fullName evidence="6">Protein-S-isoprenylcysteine O-methyltransferase Ste14</fullName>
    </submittedName>
</protein>
<proteinExistence type="predicted"/>
<feature type="transmembrane region" description="Helical" evidence="5">
    <location>
        <begin position="38"/>
        <end position="57"/>
    </location>
</feature>
<dbReference type="Pfam" id="PF04140">
    <property type="entry name" value="ICMT"/>
    <property type="match status" value="1"/>
</dbReference>
<dbReference type="GO" id="GO:0032259">
    <property type="term" value="P:methylation"/>
    <property type="evidence" value="ECO:0007669"/>
    <property type="project" value="UniProtKB-KW"/>
</dbReference>
<evidence type="ECO:0000313" key="6">
    <source>
        <dbReference type="EMBL" id="SDZ64269.1"/>
    </source>
</evidence>
<gene>
    <name evidence="6" type="ORF">SAMN05421736_12424</name>
</gene>
<dbReference type="STRING" id="1503961.SAMN05421736_12424"/>
<dbReference type="EMBL" id="FNPI01000024">
    <property type="protein sequence ID" value="SDZ64269.1"/>
    <property type="molecule type" value="Genomic_DNA"/>
</dbReference>
<dbReference type="AlphaFoldDB" id="A0A1H3UR75"/>
<evidence type="ECO:0000256" key="2">
    <source>
        <dbReference type="ARBA" id="ARBA00022692"/>
    </source>
</evidence>
<feature type="transmembrane region" description="Helical" evidence="5">
    <location>
        <begin position="122"/>
        <end position="147"/>
    </location>
</feature>
<organism evidence="6 7">
    <name type="scientific">Evansella caseinilytica</name>
    <dbReference type="NCBI Taxonomy" id="1503961"/>
    <lineage>
        <taxon>Bacteria</taxon>
        <taxon>Bacillati</taxon>
        <taxon>Bacillota</taxon>
        <taxon>Bacilli</taxon>
        <taxon>Bacillales</taxon>
        <taxon>Bacillaceae</taxon>
        <taxon>Evansella</taxon>
    </lineage>
</organism>
<dbReference type="GO" id="GO:0016020">
    <property type="term" value="C:membrane"/>
    <property type="evidence" value="ECO:0007669"/>
    <property type="project" value="UniProtKB-SubCell"/>
</dbReference>
<feature type="transmembrane region" description="Helical" evidence="5">
    <location>
        <begin position="64"/>
        <end position="84"/>
    </location>
</feature>
<dbReference type="GO" id="GO:0004671">
    <property type="term" value="F:protein C-terminal S-isoprenylcysteine carboxyl O-methyltransferase activity"/>
    <property type="evidence" value="ECO:0007669"/>
    <property type="project" value="InterPro"/>
</dbReference>
<dbReference type="Proteomes" id="UP000198935">
    <property type="component" value="Unassembled WGS sequence"/>
</dbReference>
<dbReference type="PANTHER" id="PTHR43847">
    <property type="entry name" value="BLL3993 PROTEIN"/>
    <property type="match status" value="1"/>
</dbReference>